<dbReference type="EMBL" id="CP060436">
    <property type="protein sequence ID" value="QPM91416.1"/>
    <property type="molecule type" value="Genomic_DNA"/>
</dbReference>
<evidence type="ECO:0000259" key="1">
    <source>
        <dbReference type="Pfam" id="PF06527"/>
    </source>
</evidence>
<protein>
    <recommendedName>
        <fullName evidence="1">TniQ domain-containing protein</fullName>
    </recommendedName>
</protein>
<dbReference type="Proteomes" id="UP000283786">
    <property type="component" value="Chromosome"/>
</dbReference>
<dbReference type="KEGG" id="palw:PSAL_026690"/>
<reference evidence="2 3" key="1">
    <citation type="submission" date="2020-08" db="EMBL/GenBank/DDBJ databases">
        <title>Genome sequence of Rhodobacteraceae bacterium Lw-13e.</title>
        <authorList>
            <person name="Poehlein A."/>
            <person name="Wolter L."/>
            <person name="Daniel R."/>
            <person name="Brinkhoff T."/>
        </authorList>
    </citation>
    <scope>NUCLEOTIDE SEQUENCE [LARGE SCALE GENOMIC DNA]</scope>
    <source>
        <strain evidence="2 3">Lw-13e</strain>
    </source>
</reference>
<proteinExistence type="predicted"/>
<gene>
    <name evidence="2" type="ORF">PSAL_026690</name>
</gene>
<dbReference type="Pfam" id="PF06527">
    <property type="entry name" value="TniQ"/>
    <property type="match status" value="1"/>
</dbReference>
<sequence length="503" mass="55423">MGHRAGVSYRGGLEPVMRLRPYVTLDTQETAMSFAGRLAAIHTGQPLHWMLADMRINGEAFTLGRPEAISRFAAIAGIDEADLLRVTMRGIRKGMEFRGEQFHSGSLSRAADKYCPACLAEDGEHRNWRQRLIWCVAAAHRCPRHGIWLQRSEKPARTLQEATGIIPASVSHTVSDPVPCYLQWLEARLQNVPERDSWLDEQGLEQVLDASLLLGVVMREGHKIAPNRLSVLRHEAALEEGFRVYSQGPEALVAALDRIREASPAQAAQAGPLAKYGKLYEWMNRQWQTRDPGPLLGILRDHIIEHDVLEAGTKVLGEELKYRRFHSVQSLGEALGHKTSSMARMLKKIGHIPHDASMDDCGLIRFDAREIAQLVQDFKTGIPLADLDEYIGASFSQARALYRDGVLKPVVPAGSPGAIRHVVFSRRSLDAFLAQLAALPDSESAGQIDLHPVGAICQRKIGTTSDVVRALLANELPAFRCPDGDGLASVLLPLKEVTAIRAG</sequence>
<accession>A0A418SBB8</accession>
<name>A0A418SBB8_9RHOB</name>
<feature type="domain" description="TniQ" evidence="1">
    <location>
        <begin position="25"/>
        <end position="148"/>
    </location>
</feature>
<keyword evidence="3" id="KW-1185">Reference proteome</keyword>
<evidence type="ECO:0000313" key="2">
    <source>
        <dbReference type="EMBL" id="QPM91416.1"/>
    </source>
</evidence>
<evidence type="ECO:0000313" key="3">
    <source>
        <dbReference type="Proteomes" id="UP000283786"/>
    </source>
</evidence>
<organism evidence="2 3">
    <name type="scientific">Pseudooceanicola algae</name>
    <dbReference type="NCBI Taxonomy" id="1537215"/>
    <lineage>
        <taxon>Bacteria</taxon>
        <taxon>Pseudomonadati</taxon>
        <taxon>Pseudomonadota</taxon>
        <taxon>Alphaproteobacteria</taxon>
        <taxon>Rhodobacterales</taxon>
        <taxon>Paracoccaceae</taxon>
        <taxon>Pseudooceanicola</taxon>
    </lineage>
</organism>
<dbReference type="InterPro" id="IPR009492">
    <property type="entry name" value="TniQ"/>
</dbReference>
<dbReference type="AlphaFoldDB" id="A0A418SBB8"/>